<dbReference type="PANTHER" id="PTHR12561:SF3">
    <property type="entry name" value="LIPOYLTRANSFERASE 1, MITOCHONDRIAL"/>
    <property type="match status" value="1"/>
</dbReference>
<dbReference type="AlphaFoldDB" id="A0A9D0ZUA1"/>
<evidence type="ECO:0000313" key="10">
    <source>
        <dbReference type="Proteomes" id="UP000886886"/>
    </source>
</evidence>
<dbReference type="InterPro" id="IPR045864">
    <property type="entry name" value="aa-tRNA-synth_II/BPL/LPL"/>
</dbReference>
<dbReference type="EC" id="6.3.1.20" evidence="3"/>
<dbReference type="InterPro" id="IPR019491">
    <property type="entry name" value="Lipoate_protein_ligase_C"/>
</dbReference>
<comment type="catalytic activity">
    <reaction evidence="7">
        <text>L-lysyl-[lipoyl-carrier protein] + (R)-lipoate + ATP = N(6)-[(R)-lipoyl]-L-lysyl-[lipoyl-carrier protein] + AMP + diphosphate + H(+)</text>
        <dbReference type="Rhea" id="RHEA:49288"/>
        <dbReference type="Rhea" id="RHEA-COMP:10500"/>
        <dbReference type="Rhea" id="RHEA-COMP:10502"/>
        <dbReference type="ChEBI" id="CHEBI:15378"/>
        <dbReference type="ChEBI" id="CHEBI:29969"/>
        <dbReference type="ChEBI" id="CHEBI:30616"/>
        <dbReference type="ChEBI" id="CHEBI:33019"/>
        <dbReference type="ChEBI" id="CHEBI:83088"/>
        <dbReference type="ChEBI" id="CHEBI:83099"/>
        <dbReference type="ChEBI" id="CHEBI:456215"/>
        <dbReference type="EC" id="6.3.1.20"/>
    </reaction>
</comment>
<evidence type="ECO:0000256" key="2">
    <source>
        <dbReference type="ARBA" id="ARBA00005124"/>
    </source>
</evidence>
<dbReference type="Gene3D" id="3.30.390.50">
    <property type="entry name" value="CO dehydrogenase flavoprotein, C-terminal domain"/>
    <property type="match status" value="1"/>
</dbReference>
<feature type="domain" description="BPL/LPL catalytic" evidence="8">
    <location>
        <begin position="30"/>
        <end position="213"/>
    </location>
</feature>
<evidence type="ECO:0000256" key="6">
    <source>
        <dbReference type="ARBA" id="ARBA00022840"/>
    </source>
</evidence>
<dbReference type="NCBIfam" id="TIGR00545">
    <property type="entry name" value="lipoyltrans"/>
    <property type="match status" value="1"/>
</dbReference>
<reference evidence="9" key="1">
    <citation type="submission" date="2020-10" db="EMBL/GenBank/DDBJ databases">
        <authorList>
            <person name="Gilroy R."/>
        </authorList>
    </citation>
    <scope>NUCLEOTIDE SEQUENCE</scope>
    <source>
        <strain evidence="9">ChiSjej3B21-11622</strain>
    </source>
</reference>
<sequence length="337" mass="38499">MINRTTTLITGEQNPYWNLALEEQLLKGVLPSECILYLWQNRNTVVIGRNQNAWRECRVEALKEAGGFLARRFSGGGAVYHDSGNLNFTFVAHKEDYDEDKQLLVIQKALEKFGLKTEKTGRNDLVCEGRKFSGNAFYHQGDVDCHHGTLLLDVNTEKMQEFLHVSEKKLKSKGVQSVKSRVVNLKELCPQMTLELLEENLFKAFQEVYGCAPKPLLETRIDWAKVKERAEFLSSWEWLYGRKIPFQTEWTDRFSWGEIQIQAAVDEGIIRDVQIYTDAMALEFVEPLKNGLTGQPYGETAMEKALDTAMDAGGKDLEALMAPSMREDLIQLWKAHV</sequence>
<evidence type="ECO:0000313" key="9">
    <source>
        <dbReference type="EMBL" id="HIQ95708.1"/>
    </source>
</evidence>
<keyword evidence="5" id="KW-0547">Nucleotide-binding</keyword>
<organism evidence="9 10">
    <name type="scientific">Candidatus Limivivens merdigallinarum</name>
    <dbReference type="NCBI Taxonomy" id="2840859"/>
    <lineage>
        <taxon>Bacteria</taxon>
        <taxon>Bacillati</taxon>
        <taxon>Bacillota</taxon>
        <taxon>Clostridia</taxon>
        <taxon>Lachnospirales</taxon>
        <taxon>Lachnospiraceae</taxon>
        <taxon>Lachnospiraceae incertae sedis</taxon>
        <taxon>Candidatus Limivivens</taxon>
    </lineage>
</organism>
<dbReference type="GO" id="GO:0016979">
    <property type="term" value="F:lipoate-protein ligase activity"/>
    <property type="evidence" value="ECO:0007669"/>
    <property type="project" value="UniProtKB-EC"/>
</dbReference>
<dbReference type="GO" id="GO:0017118">
    <property type="term" value="F:lipoyltransferase activity"/>
    <property type="evidence" value="ECO:0007669"/>
    <property type="project" value="TreeGrafter"/>
</dbReference>
<accession>A0A9D0ZUA1</accession>
<dbReference type="PANTHER" id="PTHR12561">
    <property type="entry name" value="LIPOATE-PROTEIN LIGASE"/>
    <property type="match status" value="1"/>
</dbReference>
<evidence type="ECO:0000256" key="4">
    <source>
        <dbReference type="ARBA" id="ARBA00022598"/>
    </source>
</evidence>
<dbReference type="Pfam" id="PF21948">
    <property type="entry name" value="LplA-B_cat"/>
    <property type="match status" value="1"/>
</dbReference>
<dbReference type="Gene3D" id="3.30.930.10">
    <property type="entry name" value="Bira Bifunctional Protein, Domain 2"/>
    <property type="match status" value="1"/>
</dbReference>
<dbReference type="EMBL" id="DVFT01000056">
    <property type="protein sequence ID" value="HIQ95708.1"/>
    <property type="molecule type" value="Genomic_DNA"/>
</dbReference>
<dbReference type="SUPFAM" id="SSF82649">
    <property type="entry name" value="SufE/NifU"/>
    <property type="match status" value="1"/>
</dbReference>
<dbReference type="PROSITE" id="PS51733">
    <property type="entry name" value="BPL_LPL_CATALYTIC"/>
    <property type="match status" value="1"/>
</dbReference>
<evidence type="ECO:0000256" key="1">
    <source>
        <dbReference type="ARBA" id="ARBA00005085"/>
    </source>
</evidence>
<dbReference type="GO" id="GO:0005524">
    <property type="term" value="F:ATP binding"/>
    <property type="evidence" value="ECO:0007669"/>
    <property type="project" value="UniProtKB-KW"/>
</dbReference>
<dbReference type="Proteomes" id="UP000886886">
    <property type="component" value="Unassembled WGS sequence"/>
</dbReference>
<protein>
    <recommendedName>
        <fullName evidence="3">lipoate--protein ligase</fullName>
        <ecNumber evidence="3">6.3.1.20</ecNumber>
    </recommendedName>
</protein>
<evidence type="ECO:0000259" key="8">
    <source>
        <dbReference type="PROSITE" id="PS51733"/>
    </source>
</evidence>
<gene>
    <name evidence="9" type="ORF">IAB26_04015</name>
</gene>
<comment type="caution">
    <text evidence="9">The sequence shown here is derived from an EMBL/GenBank/DDBJ whole genome shotgun (WGS) entry which is preliminary data.</text>
</comment>
<evidence type="ECO:0000256" key="7">
    <source>
        <dbReference type="ARBA" id="ARBA00048037"/>
    </source>
</evidence>
<evidence type="ECO:0000256" key="5">
    <source>
        <dbReference type="ARBA" id="ARBA00022741"/>
    </source>
</evidence>
<comment type="pathway">
    <text evidence="2">Protein modification; protein lipoylation via exogenous pathway; protein N(6)-(lipoyl)lysine from lipoate: step 1/2.</text>
</comment>
<reference evidence="9" key="2">
    <citation type="journal article" date="2021" name="PeerJ">
        <title>Extensive microbial diversity within the chicken gut microbiome revealed by metagenomics and culture.</title>
        <authorList>
            <person name="Gilroy R."/>
            <person name="Ravi A."/>
            <person name="Getino M."/>
            <person name="Pursley I."/>
            <person name="Horton D.L."/>
            <person name="Alikhan N.F."/>
            <person name="Baker D."/>
            <person name="Gharbi K."/>
            <person name="Hall N."/>
            <person name="Watson M."/>
            <person name="Adriaenssens E.M."/>
            <person name="Foster-Nyarko E."/>
            <person name="Jarju S."/>
            <person name="Secka A."/>
            <person name="Antonio M."/>
            <person name="Oren A."/>
            <person name="Chaudhuri R.R."/>
            <person name="La Ragione R."/>
            <person name="Hildebrand F."/>
            <person name="Pallen M.J."/>
        </authorList>
    </citation>
    <scope>NUCLEOTIDE SEQUENCE</scope>
    <source>
        <strain evidence="9">ChiSjej3B21-11622</strain>
    </source>
</reference>
<dbReference type="InterPro" id="IPR004143">
    <property type="entry name" value="BPL_LPL_catalytic"/>
</dbReference>
<evidence type="ECO:0000256" key="3">
    <source>
        <dbReference type="ARBA" id="ARBA00012367"/>
    </source>
</evidence>
<keyword evidence="6" id="KW-0067">ATP-binding</keyword>
<dbReference type="GO" id="GO:0009249">
    <property type="term" value="P:protein lipoylation"/>
    <property type="evidence" value="ECO:0007669"/>
    <property type="project" value="InterPro"/>
</dbReference>
<name>A0A9D0ZUA1_9FIRM</name>
<comment type="pathway">
    <text evidence="1">Protein modification; protein lipoylation via exogenous pathway; protein N(6)-(lipoyl)lysine from lipoate: step 2/2.</text>
</comment>
<dbReference type="CDD" id="cd16443">
    <property type="entry name" value="LplA"/>
    <property type="match status" value="1"/>
</dbReference>
<dbReference type="GO" id="GO:0005737">
    <property type="term" value="C:cytoplasm"/>
    <property type="evidence" value="ECO:0007669"/>
    <property type="project" value="TreeGrafter"/>
</dbReference>
<dbReference type="SUPFAM" id="SSF55681">
    <property type="entry name" value="Class II aaRS and biotin synthetases"/>
    <property type="match status" value="1"/>
</dbReference>
<dbReference type="Pfam" id="PF10437">
    <property type="entry name" value="Lip_prot_lig_C"/>
    <property type="match status" value="1"/>
</dbReference>
<dbReference type="InterPro" id="IPR004562">
    <property type="entry name" value="LipoylTrfase_LipoateP_Ligase"/>
</dbReference>
<proteinExistence type="predicted"/>
<keyword evidence="4 9" id="KW-0436">Ligase</keyword>